<evidence type="ECO:0000313" key="3">
    <source>
        <dbReference type="Proteomes" id="UP000198660"/>
    </source>
</evidence>
<feature type="region of interest" description="Disordered" evidence="1">
    <location>
        <begin position="1"/>
        <end position="65"/>
    </location>
</feature>
<feature type="compositionally biased region" description="Pro residues" evidence="1">
    <location>
        <begin position="54"/>
        <end position="65"/>
    </location>
</feature>
<dbReference type="Proteomes" id="UP000198660">
    <property type="component" value="Unassembled WGS sequence"/>
</dbReference>
<proteinExistence type="predicted"/>
<gene>
    <name evidence="2" type="ORF">SAMN05444972_104282</name>
</gene>
<evidence type="ECO:0000313" key="2">
    <source>
        <dbReference type="EMBL" id="SFS61186.1"/>
    </source>
</evidence>
<protein>
    <submittedName>
        <fullName evidence="2">Uncharacterized protein</fullName>
    </submittedName>
</protein>
<keyword evidence="3" id="KW-1185">Reference proteome</keyword>
<reference evidence="3" key="1">
    <citation type="submission" date="2016-10" db="EMBL/GenBank/DDBJ databases">
        <authorList>
            <person name="Varghese N."/>
            <person name="Submissions S."/>
        </authorList>
    </citation>
    <scope>NUCLEOTIDE SEQUENCE [LARGE SCALE GENOMIC DNA]</scope>
    <source>
        <strain evidence="3">DSM 45789</strain>
    </source>
</reference>
<organism evidence="2 3">
    <name type="scientific">Marininema halotolerans</name>
    <dbReference type="NCBI Taxonomy" id="1155944"/>
    <lineage>
        <taxon>Bacteria</taxon>
        <taxon>Bacillati</taxon>
        <taxon>Bacillota</taxon>
        <taxon>Bacilli</taxon>
        <taxon>Bacillales</taxon>
        <taxon>Thermoactinomycetaceae</taxon>
        <taxon>Marininema</taxon>
    </lineage>
</organism>
<accession>A0A1I6R952</accession>
<dbReference type="EMBL" id="FPAA01000004">
    <property type="protein sequence ID" value="SFS61186.1"/>
    <property type="molecule type" value="Genomic_DNA"/>
</dbReference>
<dbReference type="AlphaFoldDB" id="A0A1I6R952"/>
<name>A0A1I6R952_9BACL</name>
<evidence type="ECO:0000256" key="1">
    <source>
        <dbReference type="SAM" id="MobiDB-lite"/>
    </source>
</evidence>
<feature type="compositionally biased region" description="Polar residues" evidence="1">
    <location>
        <begin position="24"/>
        <end position="36"/>
    </location>
</feature>
<dbReference type="RefSeq" id="WP_091836100.1">
    <property type="nucleotide sequence ID" value="NZ_FPAA01000004.1"/>
</dbReference>
<sequence length="65" mass="7243">MFKGRKREILGGNKTEKLGKPLTQIPNKQVKQTIIQPQPRPRRKQGGCGCGGTPPKPTRPNRPNK</sequence>